<evidence type="ECO:0000256" key="1">
    <source>
        <dbReference type="ARBA" id="ARBA00004651"/>
    </source>
</evidence>
<evidence type="ECO:0000256" key="5">
    <source>
        <dbReference type="ARBA" id="ARBA00023136"/>
    </source>
</evidence>
<dbReference type="GO" id="GO:0005886">
    <property type="term" value="C:plasma membrane"/>
    <property type="evidence" value="ECO:0007669"/>
    <property type="project" value="UniProtKB-SubCell"/>
</dbReference>
<evidence type="ECO:0000256" key="4">
    <source>
        <dbReference type="ARBA" id="ARBA00022989"/>
    </source>
</evidence>
<protein>
    <submittedName>
        <fullName evidence="7">Oligosaccharide flippase family protein</fullName>
    </submittedName>
</protein>
<sequence>MIKIKSLEYVLKRVQNAHPRTRKAQLNTILGLAIKGGGMLISLLLVPLTIDYLAKDTYGTWLTISSIVTMLAFLDIGIGNGLRNKFSEAVAKHDTLLARAYVSTAYLIFGLIQLVIILLFLLLLPHLPWQRIFNTNIDLRQLQTILLITVVAITIKLVLDILTYVLLALQESSRVSLINLLANLLVLVGTYMLSLFSKGNLIYLAALTVFCPVFVLLISGFVLYRNQLKDYRPSFDLTDFKQARSLLSLGYKFFFIQISVIILFYTDNIIINQLFGPAEVTTYNICFRYFNSINTLFAIAITPYWSAFTEAAVKADIKWMRSSYQYLQKLWIGLVIIIFLMILLSSVVYKFWIGSRVSVPLELNICMGVFTIVSCWNSIIAVVINGLSKIRLQLYFSLFSALINIPLAILLGKNLHMGSTGVILATSISLLVCSLFGGLQSKKLLSGTANGIWNQ</sequence>
<evidence type="ECO:0000256" key="6">
    <source>
        <dbReference type="SAM" id="Phobius"/>
    </source>
</evidence>
<feature type="transmembrane region" description="Helical" evidence="6">
    <location>
        <begin position="100"/>
        <end position="124"/>
    </location>
</feature>
<keyword evidence="4 6" id="KW-1133">Transmembrane helix</keyword>
<organism evidence="7 8">
    <name type="scientific">Spirosoma validum</name>
    <dbReference type="NCBI Taxonomy" id="2771355"/>
    <lineage>
        <taxon>Bacteria</taxon>
        <taxon>Pseudomonadati</taxon>
        <taxon>Bacteroidota</taxon>
        <taxon>Cytophagia</taxon>
        <taxon>Cytophagales</taxon>
        <taxon>Cytophagaceae</taxon>
        <taxon>Spirosoma</taxon>
    </lineage>
</organism>
<dbReference type="Proteomes" id="UP000653797">
    <property type="component" value="Unassembled WGS sequence"/>
</dbReference>
<evidence type="ECO:0000313" key="7">
    <source>
        <dbReference type="EMBL" id="MBD2751870.1"/>
    </source>
</evidence>
<feature type="transmembrane region" description="Helical" evidence="6">
    <location>
        <begin position="330"/>
        <end position="353"/>
    </location>
</feature>
<keyword evidence="8" id="KW-1185">Reference proteome</keyword>
<reference evidence="7" key="1">
    <citation type="submission" date="2020-09" db="EMBL/GenBank/DDBJ databases">
        <authorList>
            <person name="Kim M.K."/>
        </authorList>
    </citation>
    <scope>NUCLEOTIDE SEQUENCE</scope>
    <source>
        <strain evidence="7">BT704</strain>
    </source>
</reference>
<dbReference type="InterPro" id="IPR002797">
    <property type="entry name" value="Polysacc_synth"/>
</dbReference>
<dbReference type="EMBL" id="JACXAA010000001">
    <property type="protein sequence ID" value="MBD2751870.1"/>
    <property type="molecule type" value="Genomic_DNA"/>
</dbReference>
<feature type="transmembrane region" description="Helical" evidence="6">
    <location>
        <begin position="58"/>
        <end position="79"/>
    </location>
</feature>
<proteinExistence type="predicted"/>
<feature type="transmembrane region" description="Helical" evidence="6">
    <location>
        <begin position="202"/>
        <end position="224"/>
    </location>
</feature>
<comment type="caution">
    <text evidence="7">The sequence shown here is derived from an EMBL/GenBank/DDBJ whole genome shotgun (WGS) entry which is preliminary data.</text>
</comment>
<evidence type="ECO:0000256" key="2">
    <source>
        <dbReference type="ARBA" id="ARBA00022475"/>
    </source>
</evidence>
<dbReference type="PANTHER" id="PTHR30250:SF11">
    <property type="entry name" value="O-ANTIGEN TRANSPORTER-RELATED"/>
    <property type="match status" value="1"/>
</dbReference>
<dbReference type="PANTHER" id="PTHR30250">
    <property type="entry name" value="PST FAMILY PREDICTED COLANIC ACID TRANSPORTER"/>
    <property type="match status" value="1"/>
</dbReference>
<feature type="transmembrane region" description="Helical" evidence="6">
    <location>
        <begin position="365"/>
        <end position="387"/>
    </location>
</feature>
<feature type="transmembrane region" description="Helical" evidence="6">
    <location>
        <begin position="144"/>
        <end position="169"/>
    </location>
</feature>
<evidence type="ECO:0000256" key="3">
    <source>
        <dbReference type="ARBA" id="ARBA00022692"/>
    </source>
</evidence>
<feature type="transmembrane region" description="Helical" evidence="6">
    <location>
        <begin position="26"/>
        <end position="46"/>
    </location>
</feature>
<feature type="transmembrane region" description="Helical" evidence="6">
    <location>
        <begin position="245"/>
        <end position="265"/>
    </location>
</feature>
<dbReference type="InterPro" id="IPR050833">
    <property type="entry name" value="Poly_Biosynth_Transport"/>
</dbReference>
<comment type="subcellular location">
    <subcellularLocation>
        <location evidence="1">Cell membrane</location>
        <topology evidence="1">Multi-pass membrane protein</topology>
    </subcellularLocation>
</comment>
<dbReference type="Pfam" id="PF01943">
    <property type="entry name" value="Polysacc_synt"/>
    <property type="match status" value="1"/>
</dbReference>
<accession>A0A927GBV2</accession>
<feature type="transmembrane region" description="Helical" evidence="6">
    <location>
        <begin position="394"/>
        <end position="412"/>
    </location>
</feature>
<keyword evidence="5 6" id="KW-0472">Membrane</keyword>
<feature type="transmembrane region" description="Helical" evidence="6">
    <location>
        <begin position="289"/>
        <end position="309"/>
    </location>
</feature>
<keyword evidence="3 6" id="KW-0812">Transmembrane</keyword>
<name>A0A927GBV2_9BACT</name>
<evidence type="ECO:0000313" key="8">
    <source>
        <dbReference type="Proteomes" id="UP000653797"/>
    </source>
</evidence>
<feature type="transmembrane region" description="Helical" evidence="6">
    <location>
        <begin position="418"/>
        <end position="439"/>
    </location>
</feature>
<dbReference type="AlphaFoldDB" id="A0A927GBV2"/>
<dbReference type="RefSeq" id="WP_191037496.1">
    <property type="nucleotide sequence ID" value="NZ_JACXAA010000001.1"/>
</dbReference>
<gene>
    <name evidence="7" type="ORF">IC230_03130</name>
</gene>
<keyword evidence="2" id="KW-1003">Cell membrane</keyword>
<feature type="transmembrane region" description="Helical" evidence="6">
    <location>
        <begin position="176"/>
        <end position="196"/>
    </location>
</feature>